<dbReference type="Pfam" id="PF01098">
    <property type="entry name" value="FTSW_RODA_SPOVE"/>
    <property type="match status" value="2"/>
</dbReference>
<feature type="transmembrane region" description="Helical" evidence="8">
    <location>
        <begin position="184"/>
        <end position="201"/>
    </location>
</feature>
<evidence type="ECO:0000256" key="8">
    <source>
        <dbReference type="SAM" id="Phobius"/>
    </source>
</evidence>
<evidence type="ECO:0000256" key="3">
    <source>
        <dbReference type="ARBA" id="ARBA00022960"/>
    </source>
</evidence>
<dbReference type="PROSITE" id="PS00428">
    <property type="entry name" value="FTSW_RODA_SPOVE"/>
    <property type="match status" value="1"/>
</dbReference>
<dbReference type="InterPro" id="IPR001182">
    <property type="entry name" value="FtsW/RodA"/>
</dbReference>
<feature type="transmembrane region" description="Helical" evidence="8">
    <location>
        <begin position="462"/>
        <end position="481"/>
    </location>
</feature>
<comment type="subcellular location">
    <subcellularLocation>
        <location evidence="1">Membrane</location>
        <topology evidence="1">Multi-pass membrane protein</topology>
    </subcellularLocation>
</comment>
<dbReference type="GO" id="GO:0032153">
    <property type="term" value="C:cell division site"/>
    <property type="evidence" value="ECO:0007669"/>
    <property type="project" value="TreeGrafter"/>
</dbReference>
<keyword evidence="4 8" id="KW-1133">Transmembrane helix</keyword>
<dbReference type="PANTHER" id="PTHR30474">
    <property type="entry name" value="CELL CYCLE PROTEIN"/>
    <property type="match status" value="1"/>
</dbReference>
<keyword evidence="2 8" id="KW-0812">Transmembrane</keyword>
<evidence type="ECO:0000256" key="1">
    <source>
        <dbReference type="ARBA" id="ARBA00004141"/>
    </source>
</evidence>
<reference evidence="9" key="2">
    <citation type="journal article" date="2021" name="PeerJ">
        <title>Extensive microbial diversity within the chicken gut microbiome revealed by metagenomics and culture.</title>
        <authorList>
            <person name="Gilroy R."/>
            <person name="Ravi A."/>
            <person name="Getino M."/>
            <person name="Pursley I."/>
            <person name="Horton D.L."/>
            <person name="Alikhan N.F."/>
            <person name="Baker D."/>
            <person name="Gharbi K."/>
            <person name="Hall N."/>
            <person name="Watson M."/>
            <person name="Adriaenssens E.M."/>
            <person name="Foster-Nyarko E."/>
            <person name="Jarju S."/>
            <person name="Secka A."/>
            <person name="Antonio M."/>
            <person name="Oren A."/>
            <person name="Chaudhuri R.R."/>
            <person name="La Ragione R."/>
            <person name="Hildebrand F."/>
            <person name="Pallen M.J."/>
        </authorList>
    </citation>
    <scope>NUCLEOTIDE SEQUENCE</scope>
    <source>
        <strain evidence="9">D3-1215</strain>
    </source>
</reference>
<feature type="transmembrane region" description="Helical" evidence="8">
    <location>
        <begin position="250"/>
        <end position="269"/>
    </location>
</feature>
<accession>A0A9D9EHI0</accession>
<organism evidence="9 10">
    <name type="scientific">Candidatus Enterocola intestinipullorum</name>
    <dbReference type="NCBI Taxonomy" id="2840783"/>
    <lineage>
        <taxon>Bacteria</taxon>
        <taxon>Pseudomonadati</taxon>
        <taxon>Bacteroidota</taxon>
        <taxon>Bacteroidia</taxon>
        <taxon>Bacteroidales</taxon>
        <taxon>Candidatus Enterocola</taxon>
    </lineage>
</organism>
<feature type="transmembrane region" description="Helical" evidence="8">
    <location>
        <begin position="151"/>
        <end position="177"/>
    </location>
</feature>
<sequence>MRRNINILKSLDWFAIAMYLLLVVCGWFAIYAATYDFETSELFSISGRPASQLVWIGCAFVLAVALLAIDSKFYSNIAYIFYALMIVLLIVTIFISPDIKGSHSWIRIGSFSIQPAEFAKYATALCLARMMSVSTFDIRRPGDFAKVMGVIFLPVLIIIAQSETGSALVFLSLLLMLYREGMNGLILVLGVLAAAFFIIVLRFNAPMPEDTAEAAAVLQNYGYVAAFSLASVVAGFFIRNYTHDDRLLKIYAALIAVLWIAGFITWYFLDKSFDLAYVALTALAAGFLLLFAWGVYKFRMAYMLIALFLAMSAGLCFSVDYAFDNILEPHQQIRIKVVLGLEDDPMGAGYNVRQSKIAIGSGGFTGKGFLNGTQTKLNYVPEQDTDFIFCTIGEERGFLGTSAFVILYLVFLLRLIYLAERQRSSFSRIYGYCVACIFFFHFAINIGMVIGLLPVIGIPLPFISYGGSSMWSFTLLLFTFLRLDANRMEVLQND</sequence>
<evidence type="ECO:0000256" key="7">
    <source>
        <dbReference type="ARBA" id="ARBA00033270"/>
    </source>
</evidence>
<name>A0A9D9EHI0_9BACT</name>
<proteinExistence type="predicted"/>
<dbReference type="Proteomes" id="UP000823637">
    <property type="component" value="Unassembled WGS sequence"/>
</dbReference>
<dbReference type="GO" id="GO:0051301">
    <property type="term" value="P:cell division"/>
    <property type="evidence" value="ECO:0007669"/>
    <property type="project" value="InterPro"/>
</dbReference>
<keyword evidence="5 8" id="KW-0472">Membrane</keyword>
<evidence type="ECO:0000256" key="6">
    <source>
        <dbReference type="ARBA" id="ARBA00032370"/>
    </source>
</evidence>
<feature type="transmembrane region" description="Helical" evidence="8">
    <location>
        <begin position="76"/>
        <end position="95"/>
    </location>
</feature>
<evidence type="ECO:0000313" key="10">
    <source>
        <dbReference type="Proteomes" id="UP000823637"/>
    </source>
</evidence>
<evidence type="ECO:0000256" key="5">
    <source>
        <dbReference type="ARBA" id="ARBA00023136"/>
    </source>
</evidence>
<dbReference type="GO" id="GO:0015648">
    <property type="term" value="F:lipid-linked peptidoglycan transporter activity"/>
    <property type="evidence" value="ECO:0007669"/>
    <property type="project" value="TreeGrafter"/>
</dbReference>
<dbReference type="AlphaFoldDB" id="A0A9D9EHI0"/>
<dbReference type="GO" id="GO:0008360">
    <property type="term" value="P:regulation of cell shape"/>
    <property type="evidence" value="ECO:0007669"/>
    <property type="project" value="UniProtKB-KW"/>
</dbReference>
<dbReference type="GO" id="GO:0005886">
    <property type="term" value="C:plasma membrane"/>
    <property type="evidence" value="ECO:0007669"/>
    <property type="project" value="TreeGrafter"/>
</dbReference>
<evidence type="ECO:0000313" key="9">
    <source>
        <dbReference type="EMBL" id="MBO8446480.1"/>
    </source>
</evidence>
<feature type="transmembrane region" description="Helical" evidence="8">
    <location>
        <begin position="275"/>
        <end position="296"/>
    </location>
</feature>
<evidence type="ECO:0000256" key="4">
    <source>
        <dbReference type="ARBA" id="ARBA00022989"/>
    </source>
</evidence>
<keyword evidence="3" id="KW-0133">Cell shape</keyword>
<feature type="transmembrane region" description="Helical" evidence="8">
    <location>
        <begin position="12"/>
        <end position="33"/>
    </location>
</feature>
<dbReference type="PANTHER" id="PTHR30474:SF1">
    <property type="entry name" value="PEPTIDOGLYCAN GLYCOSYLTRANSFERASE MRDB"/>
    <property type="match status" value="1"/>
</dbReference>
<dbReference type="NCBIfam" id="NF037961">
    <property type="entry name" value="RodA_shape"/>
    <property type="match status" value="2"/>
</dbReference>
<gene>
    <name evidence="9" type="ORF">IAC32_01875</name>
</gene>
<feature type="transmembrane region" description="Helical" evidence="8">
    <location>
        <begin position="429"/>
        <end position="456"/>
    </location>
</feature>
<feature type="transmembrane region" description="Helical" evidence="8">
    <location>
        <begin position="303"/>
        <end position="323"/>
    </location>
</feature>
<feature type="transmembrane region" description="Helical" evidence="8">
    <location>
        <begin position="397"/>
        <end position="417"/>
    </location>
</feature>
<comment type="caution">
    <text evidence="9">The sequence shown here is derived from an EMBL/GenBank/DDBJ whole genome shotgun (WGS) entry which is preliminary data.</text>
</comment>
<dbReference type="EMBL" id="JADIMR010000027">
    <property type="protein sequence ID" value="MBO8446480.1"/>
    <property type="molecule type" value="Genomic_DNA"/>
</dbReference>
<protein>
    <recommendedName>
        <fullName evidence="7">Cell wall polymerase</fullName>
    </recommendedName>
    <alternativeName>
        <fullName evidence="6">Peptidoglycan polymerase</fullName>
    </alternativeName>
</protein>
<dbReference type="InterPro" id="IPR018365">
    <property type="entry name" value="Cell_cycle_FtsW-rel_CS"/>
</dbReference>
<feature type="transmembrane region" description="Helical" evidence="8">
    <location>
        <begin position="221"/>
        <end position="238"/>
    </location>
</feature>
<evidence type="ECO:0000256" key="2">
    <source>
        <dbReference type="ARBA" id="ARBA00022692"/>
    </source>
</evidence>
<reference evidence="9" key="1">
    <citation type="submission" date="2020-10" db="EMBL/GenBank/DDBJ databases">
        <authorList>
            <person name="Gilroy R."/>
        </authorList>
    </citation>
    <scope>NUCLEOTIDE SEQUENCE</scope>
    <source>
        <strain evidence="9">D3-1215</strain>
    </source>
</reference>
<feature type="transmembrane region" description="Helical" evidence="8">
    <location>
        <begin position="53"/>
        <end position="69"/>
    </location>
</feature>